<sequence>MEISDILTNSGFKMYKMTATHLERREYQPRMENFQYANYVALSPSLDKI</sequence>
<organism evidence="1 2">
    <name type="scientific">Microcystis aeruginosa NIES-2521</name>
    <dbReference type="NCBI Taxonomy" id="2303983"/>
    <lineage>
        <taxon>Bacteria</taxon>
        <taxon>Bacillati</taxon>
        <taxon>Cyanobacteriota</taxon>
        <taxon>Cyanophyceae</taxon>
        <taxon>Oscillatoriophycideae</taxon>
        <taxon>Chroococcales</taxon>
        <taxon>Microcystaceae</taxon>
        <taxon>Microcystis</taxon>
    </lineage>
</organism>
<evidence type="ECO:0000313" key="1">
    <source>
        <dbReference type="EMBL" id="GCA80700.1"/>
    </source>
</evidence>
<evidence type="ECO:0000313" key="2">
    <source>
        <dbReference type="Proteomes" id="UP000324689"/>
    </source>
</evidence>
<protein>
    <submittedName>
        <fullName evidence="1">Uncharacterized protein</fullName>
    </submittedName>
</protein>
<proteinExistence type="predicted"/>
<name>A0A5A5RX39_MICAE</name>
<comment type="caution">
    <text evidence="1">The sequence shown here is derived from an EMBL/GenBank/DDBJ whole genome shotgun (WGS) entry which is preliminary data.</text>
</comment>
<dbReference type="Proteomes" id="UP000324689">
    <property type="component" value="Unassembled WGS sequence"/>
</dbReference>
<reference evidence="1 2" key="1">
    <citation type="submission" date="2018-09" db="EMBL/GenBank/DDBJ databases">
        <title>Evolutionary history of phycoerythrin pigmentation in the water bloom-forming cyanobacterium Microcystis aeruginosa.</title>
        <authorList>
            <person name="Tanabe Y."/>
            <person name="Tanabe Y."/>
            <person name="Yamaguchi H."/>
        </authorList>
    </citation>
    <scope>NUCLEOTIDE SEQUENCE [LARGE SCALE GENOMIC DNA]</scope>
    <source>
        <strain evidence="1 2">NIES-2521</strain>
    </source>
</reference>
<gene>
    <name evidence="1" type="ORF">MiTs_02709</name>
</gene>
<dbReference type="AlphaFoldDB" id="A0A5A5RX39"/>
<accession>A0A5A5RX39</accession>
<dbReference type="EMBL" id="BHVQ01000034">
    <property type="protein sequence ID" value="GCA80700.1"/>
    <property type="molecule type" value="Genomic_DNA"/>
</dbReference>